<gene>
    <name evidence="8" type="ORF">RG1141_CH33700</name>
</gene>
<accession>A0A068TE98</accession>
<dbReference type="GO" id="GO:0000271">
    <property type="term" value="P:polysaccharide biosynthetic process"/>
    <property type="evidence" value="ECO:0007669"/>
    <property type="project" value="InterPro"/>
</dbReference>
<dbReference type="eggNOG" id="COG2246">
    <property type="taxonomic scope" value="Bacteria"/>
</dbReference>
<dbReference type="PANTHER" id="PTHR38459">
    <property type="entry name" value="PROPHAGE BACTOPRENOL-LINKED GLUCOSE TRANSLOCASE HOMOLOG"/>
    <property type="match status" value="1"/>
</dbReference>
<sequence length="187" mass="19848">MIELARSAAGTRRGSGTAALVGQIWRFATVGVLATAAHLTIYSVLSELLVVEPLAANAIAFILAFGISFTGQAGWTFRDDAGGRWLTSARLTRFLAASIAGFAFNTSIVFVVVTWLDYPGIYALPFMATLVPAALFLLNKYWVFGSAASAGELVPTGQPETGKPVHFAAFQSDTSKSKEKADAPDRI</sequence>
<evidence type="ECO:0000256" key="3">
    <source>
        <dbReference type="ARBA" id="ARBA00022692"/>
    </source>
</evidence>
<dbReference type="Pfam" id="PF04138">
    <property type="entry name" value="GtrA_DPMS_TM"/>
    <property type="match status" value="1"/>
</dbReference>
<name>A0A068TE98_NEOGA</name>
<evidence type="ECO:0000313" key="9">
    <source>
        <dbReference type="Proteomes" id="UP000028186"/>
    </source>
</evidence>
<evidence type="ECO:0000256" key="2">
    <source>
        <dbReference type="ARBA" id="ARBA00009399"/>
    </source>
</evidence>
<keyword evidence="4 6" id="KW-1133">Transmembrane helix</keyword>
<dbReference type="EMBL" id="HG938355">
    <property type="protein sequence ID" value="CDN55705.1"/>
    <property type="molecule type" value="Genomic_DNA"/>
</dbReference>
<organism evidence="8 9">
    <name type="scientific">Neorhizobium galegae bv. officinalis bv. officinalis str. HAMBI 1141</name>
    <dbReference type="NCBI Taxonomy" id="1028801"/>
    <lineage>
        <taxon>Bacteria</taxon>
        <taxon>Pseudomonadati</taxon>
        <taxon>Pseudomonadota</taxon>
        <taxon>Alphaproteobacteria</taxon>
        <taxon>Hyphomicrobiales</taxon>
        <taxon>Rhizobiaceae</taxon>
        <taxon>Rhizobium/Agrobacterium group</taxon>
        <taxon>Neorhizobium</taxon>
    </lineage>
</organism>
<feature type="transmembrane region" description="Helical" evidence="6">
    <location>
        <begin position="94"/>
        <end position="115"/>
    </location>
</feature>
<keyword evidence="5 6" id="KW-0472">Membrane</keyword>
<dbReference type="Proteomes" id="UP000028186">
    <property type="component" value="Chromosome I"/>
</dbReference>
<comment type="similarity">
    <text evidence="2">Belongs to the GtrA family.</text>
</comment>
<evidence type="ECO:0000313" key="8">
    <source>
        <dbReference type="EMBL" id="CDN55705.1"/>
    </source>
</evidence>
<feature type="transmembrane region" description="Helical" evidence="6">
    <location>
        <begin position="121"/>
        <end position="138"/>
    </location>
</feature>
<protein>
    <submittedName>
        <fullName evidence="8">GtrA family protein</fullName>
    </submittedName>
</protein>
<evidence type="ECO:0000256" key="6">
    <source>
        <dbReference type="SAM" id="Phobius"/>
    </source>
</evidence>
<dbReference type="AlphaFoldDB" id="A0A068TE98"/>
<dbReference type="PATRIC" id="fig|1028801.3.peg.3437"/>
<reference evidence="9" key="1">
    <citation type="journal article" date="2014" name="BMC Genomics">
        <title>Genome sequencing of two Neorhizobium galegae strains reveals a noeT gene responsible for the unusual acetylation of the nodulation factors.</title>
        <authorList>
            <person name="Osterman J."/>
            <person name="Marsh J."/>
            <person name="Laine P.K."/>
            <person name="Zeng Z."/>
            <person name="Alatalo E."/>
            <person name="Sullivan J.T."/>
            <person name="Young J.P."/>
            <person name="Thomas-Oates J."/>
            <person name="Paulin L."/>
            <person name="Lindstrom K."/>
        </authorList>
    </citation>
    <scope>NUCLEOTIDE SEQUENCE [LARGE SCALE GENOMIC DNA]</scope>
    <source>
        <strain evidence="9">HAMBI 1141</strain>
    </source>
</reference>
<dbReference type="HOGENOM" id="CLU_083873_6_4_5"/>
<feature type="domain" description="GtrA/DPMS transmembrane" evidence="7">
    <location>
        <begin position="26"/>
        <end position="144"/>
    </location>
</feature>
<dbReference type="InterPro" id="IPR007267">
    <property type="entry name" value="GtrA_DPMS_TM"/>
</dbReference>
<comment type="subcellular location">
    <subcellularLocation>
        <location evidence="1">Membrane</location>
        <topology evidence="1">Multi-pass membrane protein</topology>
    </subcellularLocation>
</comment>
<feature type="transmembrane region" description="Helical" evidence="6">
    <location>
        <begin position="54"/>
        <end position="73"/>
    </location>
</feature>
<keyword evidence="3 6" id="KW-0812">Transmembrane</keyword>
<evidence type="ECO:0000256" key="4">
    <source>
        <dbReference type="ARBA" id="ARBA00022989"/>
    </source>
</evidence>
<evidence type="ECO:0000256" key="1">
    <source>
        <dbReference type="ARBA" id="ARBA00004141"/>
    </source>
</evidence>
<proteinExistence type="inferred from homology"/>
<dbReference type="InterPro" id="IPR051401">
    <property type="entry name" value="GtrA_CellWall_Glycosyl"/>
</dbReference>
<dbReference type="PANTHER" id="PTHR38459:SF1">
    <property type="entry name" value="PROPHAGE BACTOPRENOL-LINKED GLUCOSE TRANSLOCASE HOMOLOG"/>
    <property type="match status" value="1"/>
</dbReference>
<dbReference type="GO" id="GO:0005886">
    <property type="term" value="C:plasma membrane"/>
    <property type="evidence" value="ECO:0007669"/>
    <property type="project" value="TreeGrafter"/>
</dbReference>
<evidence type="ECO:0000256" key="5">
    <source>
        <dbReference type="ARBA" id="ARBA00023136"/>
    </source>
</evidence>
<evidence type="ECO:0000259" key="7">
    <source>
        <dbReference type="Pfam" id="PF04138"/>
    </source>
</evidence>
<feature type="transmembrane region" description="Helical" evidence="6">
    <location>
        <begin position="20"/>
        <end position="42"/>
    </location>
</feature>
<dbReference type="KEGG" id="ngl:RG1141_CH33700"/>